<proteinExistence type="predicted"/>
<feature type="chain" id="PRO_5045895711" description="Pentapeptide MXKDX repeat protein" evidence="2">
    <location>
        <begin position="29"/>
        <end position="112"/>
    </location>
</feature>
<keyword evidence="2" id="KW-0732">Signal</keyword>
<keyword evidence="4" id="KW-1185">Reference proteome</keyword>
<comment type="caution">
    <text evidence="3">The sequence shown here is derived from an EMBL/GenBank/DDBJ whole genome shotgun (WGS) entry which is preliminary data.</text>
</comment>
<evidence type="ECO:0000313" key="4">
    <source>
        <dbReference type="Proteomes" id="UP000199211"/>
    </source>
</evidence>
<evidence type="ECO:0000256" key="1">
    <source>
        <dbReference type="SAM" id="MobiDB-lite"/>
    </source>
</evidence>
<name>A0ABY1FNA9_9GAMM</name>
<feature type="region of interest" description="Disordered" evidence="1">
    <location>
        <begin position="36"/>
        <end position="68"/>
    </location>
</feature>
<dbReference type="Proteomes" id="UP000199211">
    <property type="component" value="Unassembled WGS sequence"/>
</dbReference>
<reference evidence="3 4" key="1">
    <citation type="submission" date="2016-10" db="EMBL/GenBank/DDBJ databases">
        <authorList>
            <person name="Varghese N."/>
            <person name="Submissions S."/>
        </authorList>
    </citation>
    <scope>NUCLEOTIDE SEQUENCE [LARGE SCALE GENOMIC DNA]</scope>
    <source>
        <strain evidence="3 4">DSM 26291</strain>
    </source>
</reference>
<protein>
    <recommendedName>
        <fullName evidence="5">Pentapeptide MXKDX repeat protein</fullName>
    </recommendedName>
</protein>
<evidence type="ECO:0000313" key="3">
    <source>
        <dbReference type="EMBL" id="SFL70183.1"/>
    </source>
</evidence>
<feature type="compositionally biased region" description="Low complexity" evidence="1">
    <location>
        <begin position="36"/>
        <end position="48"/>
    </location>
</feature>
<evidence type="ECO:0008006" key="5">
    <source>
        <dbReference type="Google" id="ProtNLM"/>
    </source>
</evidence>
<organism evidence="3 4">
    <name type="scientific">Marinobacter salarius</name>
    <dbReference type="NCBI Taxonomy" id="1420917"/>
    <lineage>
        <taxon>Bacteria</taxon>
        <taxon>Pseudomonadati</taxon>
        <taxon>Pseudomonadota</taxon>
        <taxon>Gammaproteobacteria</taxon>
        <taxon>Pseudomonadales</taxon>
        <taxon>Marinobacteraceae</taxon>
        <taxon>Marinobacter</taxon>
    </lineage>
</organism>
<gene>
    <name evidence="3" type="ORF">SAMN04487868_107106</name>
</gene>
<feature type="signal peptide" evidence="2">
    <location>
        <begin position="1"/>
        <end position="28"/>
    </location>
</feature>
<dbReference type="RefSeq" id="WP_041334525.1">
    <property type="nucleotide sequence ID" value="NZ_JAYMEP010000033.1"/>
</dbReference>
<accession>A0ABY1FNA9</accession>
<evidence type="ECO:0000256" key="2">
    <source>
        <dbReference type="SAM" id="SignalP"/>
    </source>
</evidence>
<dbReference type="EMBL" id="FOTV01000007">
    <property type="protein sequence ID" value="SFL70183.1"/>
    <property type="molecule type" value="Genomic_DNA"/>
</dbReference>
<sequence>MRNSNIKLSITAAIFAGSVAFFSVFAHAEGKVDSIMNSDSGDSGMMSSKDMKGMDGMKGMKGMEGMEGMEGMMSNMSEEERKAMKNMKKACMKMMQSHGGDHMDRGEKDKDA</sequence>